<dbReference type="Proteomes" id="UP000660861">
    <property type="component" value="Unassembled WGS sequence"/>
</dbReference>
<dbReference type="AlphaFoldDB" id="A0A926ED45"/>
<dbReference type="EMBL" id="JACRTC010000001">
    <property type="protein sequence ID" value="MBC8569562.1"/>
    <property type="molecule type" value="Genomic_DNA"/>
</dbReference>
<name>A0A926ED45_9FIRM</name>
<keyword evidence="1" id="KW-0418">Kinase</keyword>
<keyword evidence="1" id="KW-0808">Transferase</keyword>
<proteinExistence type="predicted"/>
<dbReference type="Pfam" id="PF08757">
    <property type="entry name" value="CotH"/>
    <property type="match status" value="1"/>
</dbReference>
<keyword evidence="2" id="KW-1185">Reference proteome</keyword>
<comment type="caution">
    <text evidence="1">The sequence shown here is derived from an EMBL/GenBank/DDBJ whole genome shotgun (WGS) entry which is preliminary data.</text>
</comment>
<protein>
    <submittedName>
        <fullName evidence="1">CotH kinase family protein</fullName>
    </submittedName>
</protein>
<evidence type="ECO:0000313" key="2">
    <source>
        <dbReference type="Proteomes" id="UP000660861"/>
    </source>
</evidence>
<organism evidence="1 2">
    <name type="scientific">Zongyangia hominis</name>
    <dbReference type="NCBI Taxonomy" id="2763677"/>
    <lineage>
        <taxon>Bacteria</taxon>
        <taxon>Bacillati</taxon>
        <taxon>Bacillota</taxon>
        <taxon>Clostridia</taxon>
        <taxon>Eubacteriales</taxon>
        <taxon>Oscillospiraceae</taxon>
        <taxon>Zongyangia</taxon>
    </lineage>
</organism>
<evidence type="ECO:0000313" key="1">
    <source>
        <dbReference type="EMBL" id="MBC8569562.1"/>
    </source>
</evidence>
<dbReference type="InterPro" id="IPR014867">
    <property type="entry name" value="Spore_coat_CotH_CotH2/3/7"/>
</dbReference>
<reference evidence="1" key="1">
    <citation type="submission" date="2020-08" db="EMBL/GenBank/DDBJ databases">
        <title>Genome public.</title>
        <authorList>
            <person name="Liu C."/>
            <person name="Sun Q."/>
        </authorList>
    </citation>
    <scope>NUCLEOTIDE SEQUENCE</scope>
    <source>
        <strain evidence="1">NSJ-54</strain>
    </source>
</reference>
<gene>
    <name evidence="1" type="ORF">H8709_01830</name>
</gene>
<sequence>MKYKVATLAGLVCVVVVLFFPFSKFLPDKQRYHQHREAPKATELSLETGEDITTHLPLLTLDTQGAAIPGMQREKAFAQSTLQVFDNGTSENRLTDEPKISTFANIKYRGNTSLHFDKKSYLVKLTDKDGNEKGEEMLGMPKHDNWILNGPFLDKTLIRNYLCMNISGEMMEYAPRVRFCELIVNGEYQGVYLLMEQIAQGEDRVDISKYKDGNPFTSYIIRADRGDVPENELNNFTKYTHWMAENTEQTRYVFNIEYPGTSHLTPELVKYIEKDFSAMEKALYSYDYDSDQYGYETFADVDSFVDYFIINEFFQNYDAGLFSTYYYKDVRGKFHIGPVWDFNNACDNYVEEVHDGTGFVLQNRIWYFMLTKDKGFIDRVVMRYHELRKGLLSEENLMQYIDGTIEYLGPAVERNFSIWGYTFDPEQMNRWSVLKPVGRNLTSYDEAVSQLKGFLKKRGDWMDENIETLYQYSHDSKNKKFNH</sequence>
<dbReference type="RefSeq" id="WP_262396659.1">
    <property type="nucleotide sequence ID" value="NZ_JACRTC010000001.1"/>
</dbReference>
<accession>A0A926ED45</accession>
<dbReference type="GO" id="GO:0016301">
    <property type="term" value="F:kinase activity"/>
    <property type="evidence" value="ECO:0007669"/>
    <property type="project" value="UniProtKB-KW"/>
</dbReference>